<dbReference type="EMBL" id="CAMTCP010000242">
    <property type="protein sequence ID" value="CAI3629769.1"/>
    <property type="molecule type" value="Genomic_DNA"/>
</dbReference>
<evidence type="ECO:0000313" key="4">
    <source>
        <dbReference type="Proteomes" id="UP000789738"/>
    </source>
</evidence>
<dbReference type="RefSeq" id="WP_210885373.1">
    <property type="nucleotide sequence ID" value="NZ_CAKJVE010000001.1"/>
</dbReference>
<protein>
    <submittedName>
        <fullName evidence="2">Uncharacterized protein</fullName>
    </submittedName>
</protein>
<dbReference type="AlphaFoldDB" id="A0AA86MLA7"/>
<keyword evidence="1" id="KW-0472">Membrane</keyword>
<name>A0AA86MLA7_9CLOT</name>
<sequence>MNNKKYGSYADKKKRSAALKVGSIILGTTISVVGIYQFVILDYYGNKVRENTIEELTNKESGFVKTYRLTKDITEGTKFDDETLLEEITQNSSVVPETCIKNKSDVKDLVSRIELKKNTIVTYDMLIDMEEQITDEIKNSDFNWIRIHTFLQQGDYVDIHYKEMDGTDTIVASKKKVTNLSGNTFSTNISELERAFINNATVRADVTGGELYLSIYPEPENQNAAEVTYVLDNTIQQAIEKDPNIVFKSADRLKEKIDSTVTEKPNFAGGN</sequence>
<evidence type="ECO:0000313" key="3">
    <source>
        <dbReference type="EMBL" id="CAI3629769.1"/>
    </source>
</evidence>
<reference evidence="2" key="1">
    <citation type="submission" date="2021-10" db="EMBL/GenBank/DDBJ databases">
        <authorList>
            <person name="Mesa V."/>
        </authorList>
    </citation>
    <scope>NUCLEOTIDE SEQUENCE</scope>
    <source>
        <strain evidence="2">CC3_PB</strain>
    </source>
</reference>
<organism evidence="2 4">
    <name type="scientific">Clostridium neonatale</name>
    <dbReference type="NCBI Taxonomy" id="137838"/>
    <lineage>
        <taxon>Bacteria</taxon>
        <taxon>Bacillati</taxon>
        <taxon>Bacillota</taxon>
        <taxon>Clostridia</taxon>
        <taxon>Eubacteriales</taxon>
        <taxon>Clostridiaceae</taxon>
        <taxon>Clostridium</taxon>
    </lineage>
</organism>
<comment type="caution">
    <text evidence="2">The sequence shown here is derived from an EMBL/GenBank/DDBJ whole genome shotgun (WGS) entry which is preliminary data.</text>
</comment>
<proteinExistence type="predicted"/>
<accession>A0AA86MLA7</accession>
<evidence type="ECO:0000313" key="2">
    <source>
        <dbReference type="EMBL" id="CAG9701940.1"/>
    </source>
</evidence>
<evidence type="ECO:0000256" key="1">
    <source>
        <dbReference type="SAM" id="Phobius"/>
    </source>
</evidence>
<reference evidence="3" key="2">
    <citation type="submission" date="2022-10" db="EMBL/GenBank/DDBJ databases">
        <authorList>
            <person name="Aires J."/>
            <person name="Mesa V."/>
        </authorList>
    </citation>
    <scope>NUCLEOTIDE SEQUENCE</scope>
    <source>
        <strain evidence="3">Clostridium neonatale JD116</strain>
    </source>
</reference>
<dbReference type="Proteomes" id="UP001189143">
    <property type="component" value="Unassembled WGS sequence"/>
</dbReference>
<dbReference type="EMBL" id="CAKJVE010000001">
    <property type="protein sequence ID" value="CAG9701940.1"/>
    <property type="molecule type" value="Genomic_DNA"/>
</dbReference>
<gene>
    <name evidence="3" type="ORF">CNEO2_440030</name>
    <name evidence="2" type="ORF">CNEO_10411</name>
</gene>
<keyword evidence="1" id="KW-1133">Transmembrane helix</keyword>
<feature type="transmembrane region" description="Helical" evidence="1">
    <location>
        <begin position="21"/>
        <end position="44"/>
    </location>
</feature>
<keyword evidence="1" id="KW-0812">Transmembrane</keyword>
<dbReference type="Proteomes" id="UP000789738">
    <property type="component" value="Unassembled WGS sequence"/>
</dbReference>